<comment type="caution">
    <text evidence="1">The sequence shown here is derived from an EMBL/GenBank/DDBJ whole genome shotgun (WGS) entry which is preliminary data.</text>
</comment>
<dbReference type="AlphaFoldDB" id="A0A0V0YZI7"/>
<name>A0A0V0YZI7_TRIBR</name>
<proteinExistence type="predicted"/>
<evidence type="ECO:0000313" key="2">
    <source>
        <dbReference type="Proteomes" id="UP000054653"/>
    </source>
</evidence>
<dbReference type="Proteomes" id="UP000054653">
    <property type="component" value="Unassembled WGS sequence"/>
</dbReference>
<evidence type="ECO:0000313" key="1">
    <source>
        <dbReference type="EMBL" id="KRY05630.1"/>
    </source>
</evidence>
<organism evidence="1 2">
    <name type="scientific">Trichinella britovi</name>
    <name type="common">Parasitic roundworm</name>
    <dbReference type="NCBI Taxonomy" id="45882"/>
    <lineage>
        <taxon>Eukaryota</taxon>
        <taxon>Metazoa</taxon>
        <taxon>Ecdysozoa</taxon>
        <taxon>Nematoda</taxon>
        <taxon>Enoplea</taxon>
        <taxon>Dorylaimia</taxon>
        <taxon>Trichinellida</taxon>
        <taxon>Trichinellidae</taxon>
        <taxon>Trichinella</taxon>
    </lineage>
</organism>
<reference evidence="1 2" key="1">
    <citation type="submission" date="2015-01" db="EMBL/GenBank/DDBJ databases">
        <title>Evolution of Trichinella species and genotypes.</title>
        <authorList>
            <person name="Korhonen P.K."/>
            <person name="Edoardo P."/>
            <person name="Giuseppe L.R."/>
            <person name="Gasser R.B."/>
        </authorList>
    </citation>
    <scope>NUCLEOTIDE SEQUENCE [LARGE SCALE GENOMIC DNA]</scope>
    <source>
        <strain evidence="1">ISS120</strain>
    </source>
</reference>
<keyword evidence="2" id="KW-1185">Reference proteome</keyword>
<dbReference type="OrthoDB" id="10520594at2759"/>
<dbReference type="EMBL" id="JYDI01004883">
    <property type="protein sequence ID" value="KRY05630.1"/>
    <property type="molecule type" value="Genomic_DNA"/>
</dbReference>
<feature type="non-terminal residue" evidence="1">
    <location>
        <position position="1"/>
    </location>
</feature>
<protein>
    <submittedName>
        <fullName evidence="1">Uncharacterized protein</fullName>
    </submittedName>
</protein>
<sequence>LCSGPATTLENARHLLGWWRHYLPAHRKFQIPA</sequence>
<gene>
    <name evidence="1" type="ORF">T03_13617</name>
</gene>
<accession>A0A0V0YZI7</accession>